<name>A0A8I2YGL2_9AGAM</name>
<dbReference type="InterPro" id="IPR008936">
    <property type="entry name" value="Rho_GTPase_activation_prot"/>
</dbReference>
<dbReference type="OrthoDB" id="79452at2759"/>
<evidence type="ECO:0000313" key="6">
    <source>
        <dbReference type="EMBL" id="KAG6371594.1"/>
    </source>
</evidence>
<evidence type="ECO:0000313" key="7">
    <source>
        <dbReference type="Proteomes" id="UP000683000"/>
    </source>
</evidence>
<feature type="domain" description="Rho-GAP" evidence="4">
    <location>
        <begin position="507"/>
        <end position="693"/>
    </location>
</feature>
<keyword evidence="7" id="KW-1185">Reference proteome</keyword>
<dbReference type="InterPro" id="IPR000198">
    <property type="entry name" value="RhoGAP_dom"/>
</dbReference>
<dbReference type="InterPro" id="IPR001060">
    <property type="entry name" value="FCH_dom"/>
</dbReference>
<comment type="caution">
    <text evidence="6">The sequence shown here is derived from an EMBL/GenBank/DDBJ whole genome shotgun (WGS) entry which is preliminary data.</text>
</comment>
<dbReference type="Pfam" id="PF05348">
    <property type="entry name" value="UMP1"/>
    <property type="match status" value="1"/>
</dbReference>
<dbReference type="AlphaFoldDB" id="A0A8I2YGL2"/>
<dbReference type="PANTHER" id="PTHR23176">
    <property type="entry name" value="RHO/RAC/CDC GTPASE-ACTIVATING PROTEIN"/>
    <property type="match status" value="1"/>
</dbReference>
<dbReference type="CDD" id="cd00159">
    <property type="entry name" value="RhoGAP"/>
    <property type="match status" value="1"/>
</dbReference>
<accession>A0A8I2YGL2</accession>
<protein>
    <recommendedName>
        <fullName evidence="8">Rho-GAP domain-containing protein</fullName>
    </recommendedName>
</protein>
<feature type="compositionally biased region" description="Low complexity" evidence="3">
    <location>
        <begin position="804"/>
        <end position="819"/>
    </location>
</feature>
<reference evidence="6" key="1">
    <citation type="submission" date="2021-03" db="EMBL/GenBank/DDBJ databases">
        <title>Evolutionary innovations through gain and loss of genes in the ectomycorrhizal Boletales.</title>
        <authorList>
            <person name="Wu G."/>
            <person name="Miyauchi S."/>
            <person name="Morin E."/>
            <person name="Yang Z.-L."/>
            <person name="Xu J."/>
            <person name="Martin F.M."/>
        </authorList>
    </citation>
    <scope>NUCLEOTIDE SEQUENCE</scope>
    <source>
        <strain evidence="6">BR01</strain>
    </source>
</reference>
<dbReference type="SMART" id="SM00324">
    <property type="entry name" value="RhoGAP"/>
    <property type="match status" value="1"/>
</dbReference>
<dbReference type="Gene3D" id="1.20.1270.60">
    <property type="entry name" value="Arfaptin homology (AH) domain/BAR domain"/>
    <property type="match status" value="1"/>
</dbReference>
<dbReference type="InterPro" id="IPR031160">
    <property type="entry name" value="F_BAR_dom"/>
</dbReference>
<organism evidence="6 7">
    <name type="scientific">Boletus reticuloceps</name>
    <dbReference type="NCBI Taxonomy" id="495285"/>
    <lineage>
        <taxon>Eukaryota</taxon>
        <taxon>Fungi</taxon>
        <taxon>Dikarya</taxon>
        <taxon>Basidiomycota</taxon>
        <taxon>Agaricomycotina</taxon>
        <taxon>Agaricomycetes</taxon>
        <taxon>Agaricomycetidae</taxon>
        <taxon>Boletales</taxon>
        <taxon>Boletineae</taxon>
        <taxon>Boletaceae</taxon>
        <taxon>Boletoideae</taxon>
        <taxon>Boletus</taxon>
    </lineage>
</organism>
<dbReference type="Gene3D" id="1.10.555.10">
    <property type="entry name" value="Rho GTPase activation protein"/>
    <property type="match status" value="1"/>
</dbReference>
<evidence type="ECO:0000256" key="3">
    <source>
        <dbReference type="SAM" id="MobiDB-lite"/>
    </source>
</evidence>
<evidence type="ECO:0008006" key="8">
    <source>
        <dbReference type="Google" id="ProtNLM"/>
    </source>
</evidence>
<feature type="compositionally biased region" description="Polar residues" evidence="3">
    <location>
        <begin position="413"/>
        <end position="432"/>
    </location>
</feature>
<feature type="region of interest" description="Disordered" evidence="3">
    <location>
        <begin position="362"/>
        <end position="433"/>
    </location>
</feature>
<dbReference type="Proteomes" id="UP000683000">
    <property type="component" value="Unassembled WGS sequence"/>
</dbReference>
<dbReference type="Pfam" id="PF00611">
    <property type="entry name" value="FCH"/>
    <property type="match status" value="1"/>
</dbReference>
<dbReference type="InterPro" id="IPR050729">
    <property type="entry name" value="Rho-GAP"/>
</dbReference>
<feature type="compositionally biased region" description="Low complexity" evidence="3">
    <location>
        <begin position="363"/>
        <end position="374"/>
    </location>
</feature>
<dbReference type="InterPro" id="IPR027267">
    <property type="entry name" value="AH/BAR_dom_sf"/>
</dbReference>
<feature type="region of interest" description="Disordered" evidence="3">
    <location>
        <begin position="690"/>
        <end position="832"/>
    </location>
</feature>
<dbReference type="PROSITE" id="PS50238">
    <property type="entry name" value="RHOGAP"/>
    <property type="match status" value="1"/>
</dbReference>
<proteinExistence type="predicted"/>
<dbReference type="SUPFAM" id="SSF103657">
    <property type="entry name" value="BAR/IMD domain-like"/>
    <property type="match status" value="1"/>
</dbReference>
<dbReference type="GO" id="GO:0005096">
    <property type="term" value="F:GTPase activator activity"/>
    <property type="evidence" value="ECO:0007669"/>
    <property type="project" value="UniProtKB-KW"/>
</dbReference>
<evidence type="ECO:0000259" key="4">
    <source>
        <dbReference type="PROSITE" id="PS50238"/>
    </source>
</evidence>
<feature type="compositionally biased region" description="Polar residues" evidence="3">
    <location>
        <begin position="820"/>
        <end position="832"/>
    </location>
</feature>
<dbReference type="GO" id="GO:0005737">
    <property type="term" value="C:cytoplasm"/>
    <property type="evidence" value="ECO:0007669"/>
    <property type="project" value="TreeGrafter"/>
</dbReference>
<dbReference type="GO" id="GO:0007165">
    <property type="term" value="P:signal transduction"/>
    <property type="evidence" value="ECO:0007669"/>
    <property type="project" value="InterPro"/>
</dbReference>
<feature type="domain" description="F-BAR" evidence="5">
    <location>
        <begin position="203"/>
        <end position="558"/>
    </location>
</feature>
<feature type="compositionally biased region" description="Pro residues" evidence="3">
    <location>
        <begin position="695"/>
        <end position="711"/>
    </location>
</feature>
<dbReference type="SUPFAM" id="SSF48350">
    <property type="entry name" value="GTPase activation domain, GAP"/>
    <property type="match status" value="1"/>
</dbReference>
<evidence type="ECO:0000256" key="1">
    <source>
        <dbReference type="ARBA" id="ARBA00022468"/>
    </source>
</evidence>
<evidence type="ECO:0000256" key="2">
    <source>
        <dbReference type="PROSITE-ProRule" id="PRU01077"/>
    </source>
</evidence>
<keyword evidence="2" id="KW-0175">Coiled coil</keyword>
<gene>
    <name evidence="6" type="ORF">JVT61DRAFT_9304</name>
</gene>
<keyword evidence="1" id="KW-0343">GTPase activation</keyword>
<dbReference type="PANTHER" id="PTHR23176:SF134">
    <property type="entry name" value="RHO-TYPE GTPASE-ACTIVATING PROTEIN"/>
    <property type="match status" value="1"/>
</dbReference>
<sequence>MNPGRVDWSVGVVLARLLLGKGKEEEKKEQMRVVAAYMCSVATSGATRSLMGGNCHTAGSQSCHAIHVQEPSFRLVPPPEQKSASLTAKANSFGLHDTLQYGPRSIAAETKSRDNIEHRLSRWEETQDNFKLTMLRNLYGVHAPGRLLMERKIVTANPHMPGMGGSNIHLDILMGRDETLDPADFFLGMEQGLPLNLHSDMEKKLRIARPSISEPSLQSGPLPLFEHHLKVLTDSFLNFFQERKRIEEIYVESLLKLHRKIKSIDVFLDDRTDMSTTRRAWAEIRDNLEREAQTRQAFLSTLTVDCVNSLMTLKETQERTRKRIKEDLKDSISTYSDYAENALPKLKRTYLKKCQEVEDHKLAAASASQPPSSATYVEAGGTPMPNSRSNPVLPSRPVVTAPQPLRPLDRRPSGTTHVARNRSPSTSGTTFSDFAHHGKKQLNQLMTFLDKGSTVKETLGVRTENSALRAVRAKREADDADKEYRKGVYWLETLRLRRTKILEGAYTSLESFIRDYSGTVKSVLDKYTDNMTFASFPPITGRHAIVQDLRHKIERNASAFQFNRLTDDVFAISSLLKLYLRELPEPLFRYTLSDRTEYTEGRVGDPSSMAQMRSKIRRLPAIHRETLRALVEHLSRVAAFSDKNKMDIRNLAIVFSTVIFGEEDIPKGGDLLSVQNIKDTRMDDMIQFTSQLFDDPPPSSSPPLPDAPPGEPTLVYNYGSSHTRVGSVLPRPLSPRQNEDFAPRPPRRPAYSIHPSLRANPASPIRATMDVPPTPSSRLEESTPENTNTAEEPHVWISPPPSPSALSPYSSSASLPIASDTSYQRSNTSSNM</sequence>
<dbReference type="Pfam" id="PF00620">
    <property type="entry name" value="RhoGAP"/>
    <property type="match status" value="1"/>
</dbReference>
<dbReference type="EMBL" id="JAGFBS010000033">
    <property type="protein sequence ID" value="KAG6371594.1"/>
    <property type="molecule type" value="Genomic_DNA"/>
</dbReference>
<dbReference type="PROSITE" id="PS51741">
    <property type="entry name" value="F_BAR"/>
    <property type="match status" value="1"/>
</dbReference>
<evidence type="ECO:0000259" key="5">
    <source>
        <dbReference type="PROSITE" id="PS51741"/>
    </source>
</evidence>